<feature type="compositionally biased region" description="Gly residues" evidence="3">
    <location>
        <begin position="1241"/>
        <end position="1251"/>
    </location>
</feature>
<dbReference type="SUPFAM" id="SSF54160">
    <property type="entry name" value="Chromo domain-like"/>
    <property type="match status" value="1"/>
</dbReference>
<evidence type="ECO:0000259" key="4">
    <source>
        <dbReference type="PROSITE" id="PS50013"/>
    </source>
</evidence>
<feature type="compositionally biased region" description="Basic and acidic residues" evidence="3">
    <location>
        <begin position="83"/>
        <end position="94"/>
    </location>
</feature>
<feature type="compositionally biased region" description="Low complexity" evidence="3">
    <location>
        <begin position="889"/>
        <end position="901"/>
    </location>
</feature>
<dbReference type="Proteomes" id="UP001305647">
    <property type="component" value="Unassembled WGS sequence"/>
</dbReference>
<reference evidence="5" key="1">
    <citation type="journal article" date="2023" name="Mol. Phylogenet. Evol.">
        <title>Genome-scale phylogeny and comparative genomics of the fungal order Sordariales.</title>
        <authorList>
            <person name="Hensen N."/>
            <person name="Bonometti L."/>
            <person name="Westerberg I."/>
            <person name="Brannstrom I.O."/>
            <person name="Guillou S."/>
            <person name="Cros-Aarteil S."/>
            <person name="Calhoun S."/>
            <person name="Haridas S."/>
            <person name="Kuo A."/>
            <person name="Mondo S."/>
            <person name="Pangilinan J."/>
            <person name="Riley R."/>
            <person name="LaButti K."/>
            <person name="Andreopoulos B."/>
            <person name="Lipzen A."/>
            <person name="Chen C."/>
            <person name="Yan M."/>
            <person name="Daum C."/>
            <person name="Ng V."/>
            <person name="Clum A."/>
            <person name="Steindorff A."/>
            <person name="Ohm R.A."/>
            <person name="Martin F."/>
            <person name="Silar P."/>
            <person name="Natvig D.O."/>
            <person name="Lalanne C."/>
            <person name="Gautier V."/>
            <person name="Ament-Velasquez S.L."/>
            <person name="Kruys A."/>
            <person name="Hutchinson M.I."/>
            <person name="Powell A.J."/>
            <person name="Barry K."/>
            <person name="Miller A.N."/>
            <person name="Grigoriev I.V."/>
            <person name="Debuchy R."/>
            <person name="Gladieux P."/>
            <person name="Hiltunen Thoren M."/>
            <person name="Johannesson H."/>
        </authorList>
    </citation>
    <scope>NUCLEOTIDE SEQUENCE</scope>
    <source>
        <strain evidence="5">CBS 757.83</strain>
    </source>
</reference>
<keyword evidence="6" id="KW-1185">Reference proteome</keyword>
<name>A0AAN6Q7L8_9PEZI</name>
<evidence type="ECO:0000256" key="1">
    <source>
        <dbReference type="ARBA" id="ARBA00011353"/>
    </source>
</evidence>
<feature type="compositionally biased region" description="Low complexity" evidence="3">
    <location>
        <begin position="500"/>
        <end position="521"/>
    </location>
</feature>
<evidence type="ECO:0000256" key="2">
    <source>
        <dbReference type="SAM" id="Coils"/>
    </source>
</evidence>
<feature type="region of interest" description="Disordered" evidence="3">
    <location>
        <begin position="393"/>
        <end position="430"/>
    </location>
</feature>
<comment type="subunit">
    <text evidence="1">Component of the NuA4 histone acetyltransferase complex.</text>
</comment>
<feature type="compositionally biased region" description="Polar residues" evidence="3">
    <location>
        <begin position="216"/>
        <end position="228"/>
    </location>
</feature>
<gene>
    <name evidence="5" type="ORF">N658DRAFT_521578</name>
</gene>
<feature type="region of interest" description="Disordered" evidence="3">
    <location>
        <begin position="339"/>
        <end position="371"/>
    </location>
</feature>
<evidence type="ECO:0000313" key="5">
    <source>
        <dbReference type="EMBL" id="KAK4105045.1"/>
    </source>
</evidence>
<feature type="compositionally biased region" description="Basic and acidic residues" evidence="3">
    <location>
        <begin position="126"/>
        <end position="139"/>
    </location>
</feature>
<feature type="region of interest" description="Disordered" evidence="3">
    <location>
        <begin position="1"/>
        <end position="29"/>
    </location>
</feature>
<feature type="compositionally biased region" description="Low complexity" evidence="3">
    <location>
        <begin position="194"/>
        <end position="207"/>
    </location>
</feature>
<feature type="compositionally biased region" description="Polar residues" evidence="3">
    <location>
        <begin position="236"/>
        <end position="256"/>
    </location>
</feature>
<feature type="compositionally biased region" description="Polar residues" evidence="3">
    <location>
        <begin position="356"/>
        <end position="371"/>
    </location>
</feature>
<feature type="domain" description="Chromo" evidence="4">
    <location>
        <begin position="35"/>
        <end position="97"/>
    </location>
</feature>
<comment type="caution">
    <text evidence="5">The sequence shown here is derived from an EMBL/GenBank/DDBJ whole genome shotgun (WGS) entry which is preliminary data.</text>
</comment>
<organism evidence="5 6">
    <name type="scientific">Parathielavia hyrcaniae</name>
    <dbReference type="NCBI Taxonomy" id="113614"/>
    <lineage>
        <taxon>Eukaryota</taxon>
        <taxon>Fungi</taxon>
        <taxon>Dikarya</taxon>
        <taxon>Ascomycota</taxon>
        <taxon>Pezizomycotina</taxon>
        <taxon>Sordariomycetes</taxon>
        <taxon>Sordariomycetidae</taxon>
        <taxon>Sordariales</taxon>
        <taxon>Chaetomiaceae</taxon>
        <taxon>Parathielavia</taxon>
    </lineage>
</organism>
<dbReference type="Gene3D" id="3.40.50.12360">
    <property type="match status" value="1"/>
</dbReference>
<feature type="coiled-coil region" evidence="2">
    <location>
        <begin position="965"/>
        <end position="1136"/>
    </location>
</feature>
<feature type="compositionally biased region" description="Basic and acidic residues" evidence="3">
    <location>
        <begin position="172"/>
        <end position="187"/>
    </location>
</feature>
<dbReference type="GO" id="GO:0006338">
    <property type="term" value="P:chromatin remodeling"/>
    <property type="evidence" value="ECO:0007669"/>
    <property type="project" value="UniProtKB-ARBA"/>
</dbReference>
<feature type="compositionally biased region" description="Polar residues" evidence="3">
    <location>
        <begin position="1193"/>
        <end position="1205"/>
    </location>
</feature>
<keyword evidence="2" id="KW-0175">Coiled coil</keyword>
<dbReference type="InterPro" id="IPR000953">
    <property type="entry name" value="Chromo/chromo_shadow_dom"/>
</dbReference>
<dbReference type="PROSITE" id="PS50013">
    <property type="entry name" value="CHROMO_2"/>
    <property type="match status" value="1"/>
</dbReference>
<dbReference type="CDD" id="cd00024">
    <property type="entry name" value="CD_CSD"/>
    <property type="match status" value="1"/>
</dbReference>
<dbReference type="EMBL" id="MU863626">
    <property type="protein sequence ID" value="KAK4105045.1"/>
    <property type="molecule type" value="Genomic_DNA"/>
</dbReference>
<feature type="compositionally biased region" description="Pro residues" evidence="3">
    <location>
        <begin position="401"/>
        <end position="410"/>
    </location>
</feature>
<accession>A0AAN6Q7L8</accession>
<evidence type="ECO:0000313" key="6">
    <source>
        <dbReference type="Proteomes" id="UP001305647"/>
    </source>
</evidence>
<dbReference type="InterPro" id="IPR016197">
    <property type="entry name" value="Chromo-like_dom_sf"/>
</dbReference>
<feature type="compositionally biased region" description="Gly residues" evidence="3">
    <location>
        <begin position="1215"/>
        <end position="1227"/>
    </location>
</feature>
<reference evidence="5" key="2">
    <citation type="submission" date="2023-05" db="EMBL/GenBank/DDBJ databases">
        <authorList>
            <consortium name="Lawrence Berkeley National Laboratory"/>
            <person name="Steindorff A."/>
            <person name="Hensen N."/>
            <person name="Bonometti L."/>
            <person name="Westerberg I."/>
            <person name="Brannstrom I.O."/>
            <person name="Guillou S."/>
            <person name="Cros-Aarteil S."/>
            <person name="Calhoun S."/>
            <person name="Haridas S."/>
            <person name="Kuo A."/>
            <person name="Mondo S."/>
            <person name="Pangilinan J."/>
            <person name="Riley R."/>
            <person name="Labutti K."/>
            <person name="Andreopoulos B."/>
            <person name="Lipzen A."/>
            <person name="Chen C."/>
            <person name="Yanf M."/>
            <person name="Daum C."/>
            <person name="Ng V."/>
            <person name="Clum A."/>
            <person name="Ohm R."/>
            <person name="Martin F."/>
            <person name="Silar P."/>
            <person name="Natvig D."/>
            <person name="Lalanne C."/>
            <person name="Gautier V."/>
            <person name="Ament-Velasquez S.L."/>
            <person name="Kruys A."/>
            <person name="Hutchinson M.I."/>
            <person name="Powell A.J."/>
            <person name="Barry K."/>
            <person name="Miller A.N."/>
            <person name="Grigoriev I.V."/>
            <person name="Debuchy R."/>
            <person name="Gladieux P."/>
            <person name="Thoren M.H."/>
            <person name="Johannesson H."/>
        </authorList>
    </citation>
    <scope>NUCLEOTIDE SEQUENCE</scope>
    <source>
        <strain evidence="5">CBS 757.83</strain>
    </source>
</reference>
<feature type="compositionally biased region" description="Basic and acidic residues" evidence="3">
    <location>
        <begin position="914"/>
        <end position="923"/>
    </location>
</feature>
<dbReference type="AlphaFoldDB" id="A0AAN6Q7L8"/>
<dbReference type="InterPro" id="IPR038609">
    <property type="entry name" value="HDA1_su2/3_sf"/>
</dbReference>
<feature type="region of interest" description="Disordered" evidence="3">
    <location>
        <begin position="57"/>
        <end position="325"/>
    </location>
</feature>
<feature type="region of interest" description="Disordered" evidence="3">
    <location>
        <begin position="1185"/>
        <end position="1272"/>
    </location>
</feature>
<evidence type="ECO:0000256" key="3">
    <source>
        <dbReference type="SAM" id="MobiDB-lite"/>
    </source>
</evidence>
<dbReference type="Gene3D" id="2.40.50.40">
    <property type="match status" value="1"/>
</dbReference>
<feature type="region of interest" description="Disordered" evidence="3">
    <location>
        <begin position="882"/>
        <end position="931"/>
    </location>
</feature>
<sequence>MTKQVPSTKPTRPKRRKSAAARAITREPSSDDVLFDIRDILDEKFVKGKLYYQVDWADNPATGERYDPTWEPAENVTEAAVADWEREKRRRQDIDPESSTFTLSSDDDSDSDSQPVPAPSSRAKRSREASATEEREIASKRSRHSVDSGYTSTSGDDDGDGEASWAPVQSVPEKKSDIVLEIERRPGFDPSEYQLLSSQSAPSSQAPRADLAASQGDRNPISQRTIPDSQDWLDSMRTQSTAQSLVNPPQRDSQSALEGAIAQEAAQTSRSDLDIPSRQPESPHRNSAPSSGLLETHDEEPSRLSTSTESRLGGLNLLSQESPWDQGFLTQPELSFSLLEAEDSRPESATIGHSCPSVSKSLQQSQAAQRVSAPLSNGNLLTQVSEVAGTNSDIVPETVQGPPPRTPLAQPPKQGNEPSHPGTPARGRVQSLPLTPKHKIMDAPGQGKTPSAVEMLRQLQQSVFRTPTKPPGETKEDPALVSPSAVLPAMGNFAEQLEVSAAPADSSAPEPAPAEQPAASDYNQHPHMTFNMPPVAQSMEFEQPPETVAPADLTTSVEPIADDHILTADNPGPIPTGSGPFLLDMNADEEKEYGSQVFTVTLPMAASTRAQYLEILSENKASMIEYGNVFAGSSYAIPGASLVAKIDAIFERLLNLCDLPAYDDDLPELSKLDMMRHATNSNSKFSFVYEFLNGLWDINVRILILSQPGRVFEYLEAVVSATRCQYSILAQEGLSGQEPTEGASVILAVAGQDLANIQAGVDVVIAFDHTSRLIELPPTLVYESMAPIVLSLVATFSLDHIDQQLAQDDQDLDPFERRNTLNLATAMAREYLKPSFERPYTEQYTEPHEAAKTFASFLRNPEIGLDWEPHPLPSDVFEVWMSSQERPQESQAEVASAAAGPGRKRPLDNVDDEGTPKRVRLQESQEPSRLATPARMSDLLKHTLANHMVQAKTITQIIDVPVEQLEQMSARIAELEAQLAAKSAIEAKMRQRFTSLESELQSYERTVKTLQPKYMGALRDRGTFEKQCQKAVERFEAQKAEAEALREKNKALESKLAEANDALANSTIPELAKLAQVEKQRDEAVAATEKLEKKIRSLQNEAEYSCKAYQDASNAHTELSQENRALRARVADLETRAGETVLKLHQLHARDEVKEVGRHMDEVQALLEGRERELERAREELRLLRNGRRETRQASVPRSPRTTGVMSPRPPPNRGGAGGVGGGGAGSRGTSPAPFVSSDGPGVGGGGGGVPVHGMPFLPPAGNGGRWGHLRD</sequence>
<protein>
    <recommendedName>
        <fullName evidence="4">Chromo domain-containing protein</fullName>
    </recommendedName>
</protein>
<feature type="compositionally biased region" description="Low complexity" evidence="3">
    <location>
        <begin position="1"/>
        <end position="10"/>
    </location>
</feature>
<proteinExistence type="predicted"/>
<feature type="compositionally biased region" description="Gly residues" evidence="3">
    <location>
        <begin position="1262"/>
        <end position="1272"/>
    </location>
</feature>
<feature type="region of interest" description="Disordered" evidence="3">
    <location>
        <begin position="500"/>
        <end position="526"/>
    </location>
</feature>